<dbReference type="EMBL" id="CAXITT010000834">
    <property type="protein sequence ID" value="CAL1546610.1"/>
    <property type="molecule type" value="Genomic_DNA"/>
</dbReference>
<dbReference type="AlphaFoldDB" id="A0AAV2IJS8"/>
<dbReference type="Proteomes" id="UP001497497">
    <property type="component" value="Unassembled WGS sequence"/>
</dbReference>
<keyword evidence="2" id="KW-1185">Reference proteome</keyword>
<evidence type="ECO:0000313" key="1">
    <source>
        <dbReference type="EMBL" id="CAL1546610.1"/>
    </source>
</evidence>
<name>A0AAV2IJS8_LYMST</name>
<proteinExistence type="predicted"/>
<sequence>MTDEEAKGIEKASVKVFEEQRFVIYNFDTPGKCQVTIQPVQGDKEQIIFEVLSGGKVVAERKSEPFPKKKIKIKKKSWEERGSDGYKIGFKYKSDIVLGNYFDVPSV</sequence>
<reference evidence="1 2" key="1">
    <citation type="submission" date="2024-04" db="EMBL/GenBank/DDBJ databases">
        <authorList>
            <consortium name="Genoscope - CEA"/>
            <person name="William W."/>
        </authorList>
    </citation>
    <scope>NUCLEOTIDE SEQUENCE [LARGE SCALE GENOMIC DNA]</scope>
</reference>
<evidence type="ECO:0000313" key="2">
    <source>
        <dbReference type="Proteomes" id="UP001497497"/>
    </source>
</evidence>
<gene>
    <name evidence="1" type="ORF">GSLYS_00019987001</name>
</gene>
<comment type="caution">
    <text evidence="1">The sequence shown here is derived from an EMBL/GenBank/DDBJ whole genome shotgun (WGS) entry which is preliminary data.</text>
</comment>
<organism evidence="1 2">
    <name type="scientific">Lymnaea stagnalis</name>
    <name type="common">Great pond snail</name>
    <name type="synonym">Helix stagnalis</name>
    <dbReference type="NCBI Taxonomy" id="6523"/>
    <lineage>
        <taxon>Eukaryota</taxon>
        <taxon>Metazoa</taxon>
        <taxon>Spiralia</taxon>
        <taxon>Lophotrochozoa</taxon>
        <taxon>Mollusca</taxon>
        <taxon>Gastropoda</taxon>
        <taxon>Heterobranchia</taxon>
        <taxon>Euthyneura</taxon>
        <taxon>Panpulmonata</taxon>
        <taxon>Hygrophila</taxon>
        <taxon>Lymnaeoidea</taxon>
        <taxon>Lymnaeidae</taxon>
        <taxon>Lymnaea</taxon>
    </lineage>
</organism>
<accession>A0AAV2IJS8</accession>
<protein>
    <submittedName>
        <fullName evidence="1">Uncharacterized protein</fullName>
    </submittedName>
</protein>